<keyword evidence="4" id="KW-1185">Reference proteome</keyword>
<evidence type="ECO:0000313" key="4">
    <source>
        <dbReference type="Proteomes" id="UP000315783"/>
    </source>
</evidence>
<dbReference type="GO" id="GO:0042276">
    <property type="term" value="P:error-prone translesion synthesis"/>
    <property type="evidence" value="ECO:0007669"/>
    <property type="project" value="TreeGrafter"/>
</dbReference>
<sequence>MKPFTNPLPKPPRTNNNNRPFDPWNSSSTGHQRREASRRETDGVSETGWRASRTLKVNSQFKTQGHLPPPQQPQQQQQQQQHRKSVAEMLARPGSMKEGMQSCSSSSAGKEEPAPPPPPEAGAETDDAARGAKKQIFAGLVVYVNGSTAPLVSDHRLKALLAAHGARVALHLARRQVTHVILGRPAAAATKAAAAASGAGAGAGSESESRSRSGAGSGSGSGSGGGLAGTKMDREIRRRGGNGIKYIGVEWILESIRVGKRLPEARFANVQLAPRGQSSVYDLSRKPA</sequence>
<dbReference type="Gene3D" id="3.40.50.10190">
    <property type="entry name" value="BRCT domain"/>
    <property type="match status" value="1"/>
</dbReference>
<dbReference type="SUPFAM" id="SSF52113">
    <property type="entry name" value="BRCT domain"/>
    <property type="match status" value="1"/>
</dbReference>
<reference evidence="3 4" key="1">
    <citation type="journal article" date="2019" name="Appl. Microbiol. Biotechnol.">
        <title>Genome sequence of Isaria javanica and comparative genome analysis insights into family S53 peptidase evolution in fungal entomopathogens.</title>
        <authorList>
            <person name="Lin R."/>
            <person name="Zhang X."/>
            <person name="Xin B."/>
            <person name="Zou M."/>
            <person name="Gao Y."/>
            <person name="Qin F."/>
            <person name="Hu Q."/>
            <person name="Xie B."/>
            <person name="Cheng X."/>
        </authorList>
    </citation>
    <scope>NUCLEOTIDE SEQUENCE [LARGE SCALE GENOMIC DNA]</scope>
    <source>
        <strain evidence="3 4">IJ1G</strain>
    </source>
</reference>
<dbReference type="InterPro" id="IPR001357">
    <property type="entry name" value="BRCT_dom"/>
</dbReference>
<feature type="domain" description="BRCT" evidence="2">
    <location>
        <begin position="132"/>
        <end position="269"/>
    </location>
</feature>
<dbReference type="PANTHER" id="PTHR45990">
    <property type="entry name" value="DNA REPAIR PROTEIN REV1"/>
    <property type="match status" value="1"/>
</dbReference>
<dbReference type="PANTHER" id="PTHR45990:SF1">
    <property type="entry name" value="DNA REPAIR PROTEIN REV1"/>
    <property type="match status" value="1"/>
</dbReference>
<dbReference type="SMART" id="SM00292">
    <property type="entry name" value="BRCT"/>
    <property type="match status" value="1"/>
</dbReference>
<proteinExistence type="predicted"/>
<dbReference type="GO" id="GO:0003887">
    <property type="term" value="F:DNA-directed DNA polymerase activity"/>
    <property type="evidence" value="ECO:0007669"/>
    <property type="project" value="TreeGrafter"/>
</dbReference>
<gene>
    <name evidence="3" type="ORF">IF1G_10963</name>
</gene>
<name>A0A545VJ96_9HYPO</name>
<accession>A0A545VJ96</accession>
<dbReference type="InterPro" id="IPR036420">
    <property type="entry name" value="BRCT_dom_sf"/>
</dbReference>
<feature type="compositionally biased region" description="Pro residues" evidence="1">
    <location>
        <begin position="1"/>
        <end position="12"/>
    </location>
</feature>
<dbReference type="GO" id="GO:0005634">
    <property type="term" value="C:nucleus"/>
    <property type="evidence" value="ECO:0007669"/>
    <property type="project" value="TreeGrafter"/>
</dbReference>
<feature type="region of interest" description="Disordered" evidence="1">
    <location>
        <begin position="1"/>
        <end position="130"/>
    </location>
</feature>
<dbReference type="EMBL" id="SPUK01000028">
    <property type="protein sequence ID" value="TQV90327.1"/>
    <property type="molecule type" value="Genomic_DNA"/>
</dbReference>
<feature type="region of interest" description="Disordered" evidence="1">
    <location>
        <begin position="199"/>
        <end position="232"/>
    </location>
</feature>
<dbReference type="GO" id="GO:0017125">
    <property type="term" value="F:deoxycytidyl transferase activity"/>
    <property type="evidence" value="ECO:0007669"/>
    <property type="project" value="TreeGrafter"/>
</dbReference>
<evidence type="ECO:0000259" key="2">
    <source>
        <dbReference type="PROSITE" id="PS50172"/>
    </source>
</evidence>
<feature type="compositionally biased region" description="Gly residues" evidence="1">
    <location>
        <begin position="215"/>
        <end position="228"/>
    </location>
</feature>
<dbReference type="GO" id="GO:0070987">
    <property type="term" value="P:error-free translesion synthesis"/>
    <property type="evidence" value="ECO:0007669"/>
    <property type="project" value="TreeGrafter"/>
</dbReference>
<evidence type="ECO:0000313" key="3">
    <source>
        <dbReference type="EMBL" id="TQV90327.1"/>
    </source>
</evidence>
<organism evidence="3 4">
    <name type="scientific">Cordyceps javanica</name>
    <dbReference type="NCBI Taxonomy" id="43265"/>
    <lineage>
        <taxon>Eukaryota</taxon>
        <taxon>Fungi</taxon>
        <taxon>Dikarya</taxon>
        <taxon>Ascomycota</taxon>
        <taxon>Pezizomycotina</taxon>
        <taxon>Sordariomycetes</taxon>
        <taxon>Hypocreomycetidae</taxon>
        <taxon>Hypocreales</taxon>
        <taxon>Cordycipitaceae</taxon>
        <taxon>Cordyceps</taxon>
    </lineage>
</organism>
<protein>
    <submittedName>
        <fullName evidence="3">BRCA1 C Terminus (BRCT) domain-containing protein</fullName>
    </submittedName>
</protein>
<dbReference type="OrthoDB" id="427711at2759"/>
<dbReference type="AlphaFoldDB" id="A0A545VJ96"/>
<dbReference type="Proteomes" id="UP000315783">
    <property type="component" value="Unassembled WGS sequence"/>
</dbReference>
<dbReference type="PROSITE" id="PS50172">
    <property type="entry name" value="BRCT"/>
    <property type="match status" value="1"/>
</dbReference>
<feature type="compositionally biased region" description="Basic and acidic residues" evidence="1">
    <location>
        <begin position="32"/>
        <end position="42"/>
    </location>
</feature>
<evidence type="ECO:0000256" key="1">
    <source>
        <dbReference type="SAM" id="MobiDB-lite"/>
    </source>
</evidence>
<comment type="caution">
    <text evidence="3">The sequence shown here is derived from an EMBL/GenBank/DDBJ whole genome shotgun (WGS) entry which is preliminary data.</text>
</comment>